<dbReference type="EMBL" id="BMZH01000005">
    <property type="protein sequence ID" value="GHA93939.1"/>
    <property type="molecule type" value="Genomic_DNA"/>
</dbReference>
<evidence type="ECO:0000313" key="3">
    <source>
        <dbReference type="Proteomes" id="UP000634004"/>
    </source>
</evidence>
<keyword evidence="1" id="KW-0472">Membrane</keyword>
<gene>
    <name evidence="2" type="ORF">GCM10009069_16310</name>
</gene>
<keyword evidence="3" id="KW-1185">Reference proteome</keyword>
<protein>
    <recommendedName>
        <fullName evidence="4">DUF4345 domain-containing protein</fullName>
    </recommendedName>
</protein>
<evidence type="ECO:0000313" key="2">
    <source>
        <dbReference type="EMBL" id="GHA93939.1"/>
    </source>
</evidence>
<feature type="transmembrane region" description="Helical" evidence="1">
    <location>
        <begin position="7"/>
        <end position="28"/>
    </location>
</feature>
<accession>A0A8J3G2D9</accession>
<dbReference type="RefSeq" id="WP_189497245.1">
    <property type="nucleotide sequence ID" value="NZ_BMZH01000005.1"/>
</dbReference>
<keyword evidence="1" id="KW-1133">Transmembrane helix</keyword>
<organism evidence="2 3">
    <name type="scientific">Algimonas arctica</name>
    <dbReference type="NCBI Taxonomy" id="1479486"/>
    <lineage>
        <taxon>Bacteria</taxon>
        <taxon>Pseudomonadati</taxon>
        <taxon>Pseudomonadota</taxon>
        <taxon>Alphaproteobacteria</taxon>
        <taxon>Maricaulales</taxon>
        <taxon>Robiginitomaculaceae</taxon>
        <taxon>Algimonas</taxon>
    </lineage>
</organism>
<feature type="transmembrane region" description="Helical" evidence="1">
    <location>
        <begin position="48"/>
        <end position="68"/>
    </location>
</feature>
<evidence type="ECO:0008006" key="4">
    <source>
        <dbReference type="Google" id="ProtNLM"/>
    </source>
</evidence>
<feature type="transmembrane region" description="Helical" evidence="1">
    <location>
        <begin position="75"/>
        <end position="92"/>
    </location>
</feature>
<proteinExistence type="predicted"/>
<name>A0A8J3G2D9_9PROT</name>
<evidence type="ECO:0000256" key="1">
    <source>
        <dbReference type="SAM" id="Phobius"/>
    </source>
</evidence>
<comment type="caution">
    <text evidence="2">The sequence shown here is derived from an EMBL/GenBank/DDBJ whole genome shotgun (WGS) entry which is preliminary data.</text>
</comment>
<dbReference type="AlphaFoldDB" id="A0A8J3G2D9"/>
<feature type="transmembrane region" description="Helical" evidence="1">
    <location>
        <begin position="98"/>
        <end position="120"/>
    </location>
</feature>
<sequence length="125" mass="13054">MSRIAKLALIPPFLIGILLTFQALFVPAKLSETLGGIAGTGPVGNATIFADFAALFVTFTICVAGALFAGKRGWLFAPICLFGFTAIGRIYFGLMNGFAPGALQPIAIEIVACALMIFALRSKPA</sequence>
<reference evidence="2" key="2">
    <citation type="submission" date="2020-09" db="EMBL/GenBank/DDBJ databases">
        <authorList>
            <person name="Sun Q."/>
            <person name="Kim S."/>
        </authorList>
    </citation>
    <scope>NUCLEOTIDE SEQUENCE</scope>
    <source>
        <strain evidence="2">KCTC 32513</strain>
    </source>
</reference>
<dbReference type="Proteomes" id="UP000634004">
    <property type="component" value="Unassembled WGS sequence"/>
</dbReference>
<keyword evidence="1" id="KW-0812">Transmembrane</keyword>
<reference evidence="2" key="1">
    <citation type="journal article" date="2014" name="Int. J. Syst. Evol. Microbiol.">
        <title>Complete genome sequence of Corynebacterium casei LMG S-19264T (=DSM 44701T), isolated from a smear-ripened cheese.</title>
        <authorList>
            <consortium name="US DOE Joint Genome Institute (JGI-PGF)"/>
            <person name="Walter F."/>
            <person name="Albersmeier A."/>
            <person name="Kalinowski J."/>
            <person name="Ruckert C."/>
        </authorList>
    </citation>
    <scope>NUCLEOTIDE SEQUENCE</scope>
    <source>
        <strain evidence="2">KCTC 32513</strain>
    </source>
</reference>